<dbReference type="InterPro" id="IPR009057">
    <property type="entry name" value="Homeodomain-like_sf"/>
</dbReference>
<feature type="domain" description="HTH araC/xylS-type" evidence="6">
    <location>
        <begin position="298"/>
        <end position="405"/>
    </location>
</feature>
<dbReference type="GO" id="GO:0043565">
    <property type="term" value="F:sequence-specific DNA binding"/>
    <property type="evidence" value="ECO:0007669"/>
    <property type="project" value="InterPro"/>
</dbReference>
<dbReference type="InterPro" id="IPR020449">
    <property type="entry name" value="Tscrpt_reg_AraC-type_HTH"/>
</dbReference>
<keyword evidence="3" id="KW-0804">Transcription</keyword>
<protein>
    <submittedName>
        <fullName evidence="7">Helix-turn-helix domain-containing protein</fullName>
    </submittedName>
</protein>
<dbReference type="Pfam" id="PF12833">
    <property type="entry name" value="HTH_18"/>
    <property type="match status" value="1"/>
</dbReference>
<keyword evidence="5" id="KW-0472">Membrane</keyword>
<feature type="compositionally biased region" description="Polar residues" evidence="4">
    <location>
        <begin position="276"/>
        <end position="292"/>
    </location>
</feature>
<accession>A0A9E4N3R7</accession>
<evidence type="ECO:0000256" key="3">
    <source>
        <dbReference type="ARBA" id="ARBA00023163"/>
    </source>
</evidence>
<feature type="transmembrane region" description="Helical" evidence="5">
    <location>
        <begin position="196"/>
        <end position="218"/>
    </location>
</feature>
<feature type="compositionally biased region" description="Polar residues" evidence="4">
    <location>
        <begin position="259"/>
        <end position="270"/>
    </location>
</feature>
<dbReference type="PROSITE" id="PS00041">
    <property type="entry name" value="HTH_ARAC_FAMILY_1"/>
    <property type="match status" value="1"/>
</dbReference>
<dbReference type="PROSITE" id="PS01124">
    <property type="entry name" value="HTH_ARAC_FAMILY_2"/>
    <property type="match status" value="1"/>
</dbReference>
<feature type="transmembrane region" description="Helical" evidence="5">
    <location>
        <begin position="77"/>
        <end position="96"/>
    </location>
</feature>
<feature type="transmembrane region" description="Helical" evidence="5">
    <location>
        <begin position="224"/>
        <end position="243"/>
    </location>
</feature>
<feature type="transmembrane region" description="Helical" evidence="5">
    <location>
        <begin position="39"/>
        <end position="57"/>
    </location>
</feature>
<dbReference type="GO" id="GO:0003700">
    <property type="term" value="F:DNA-binding transcription factor activity"/>
    <property type="evidence" value="ECO:0007669"/>
    <property type="project" value="InterPro"/>
</dbReference>
<dbReference type="AlphaFoldDB" id="A0A9E4N3R7"/>
<evidence type="ECO:0000256" key="1">
    <source>
        <dbReference type="ARBA" id="ARBA00023015"/>
    </source>
</evidence>
<gene>
    <name evidence="7" type="ORF">JAZ07_06715</name>
</gene>
<feature type="transmembrane region" description="Helical" evidence="5">
    <location>
        <begin position="6"/>
        <end position="27"/>
    </location>
</feature>
<keyword evidence="2" id="KW-0238">DNA-binding</keyword>
<dbReference type="Gene3D" id="1.10.10.60">
    <property type="entry name" value="Homeodomain-like"/>
    <property type="match status" value="2"/>
</dbReference>
<dbReference type="PRINTS" id="PR00032">
    <property type="entry name" value="HTHARAC"/>
</dbReference>
<dbReference type="SUPFAM" id="SSF46689">
    <property type="entry name" value="Homeodomain-like"/>
    <property type="match status" value="1"/>
</dbReference>
<dbReference type="PANTHER" id="PTHR43280">
    <property type="entry name" value="ARAC-FAMILY TRANSCRIPTIONAL REGULATOR"/>
    <property type="match status" value="1"/>
</dbReference>
<comment type="caution">
    <text evidence="7">The sequence shown here is derived from an EMBL/GenBank/DDBJ whole genome shotgun (WGS) entry which is preliminary data.</text>
</comment>
<evidence type="ECO:0000313" key="8">
    <source>
        <dbReference type="Proteomes" id="UP000886667"/>
    </source>
</evidence>
<evidence type="ECO:0000256" key="4">
    <source>
        <dbReference type="SAM" id="MobiDB-lite"/>
    </source>
</evidence>
<evidence type="ECO:0000256" key="5">
    <source>
        <dbReference type="SAM" id="Phobius"/>
    </source>
</evidence>
<keyword evidence="1" id="KW-0805">Transcription regulation</keyword>
<dbReference type="EMBL" id="JAEPCM010000216">
    <property type="protein sequence ID" value="MCG7946027.1"/>
    <property type="molecule type" value="Genomic_DNA"/>
</dbReference>
<dbReference type="PANTHER" id="PTHR43280:SF29">
    <property type="entry name" value="ARAC-FAMILY TRANSCRIPTIONAL REGULATOR"/>
    <property type="match status" value="1"/>
</dbReference>
<feature type="region of interest" description="Disordered" evidence="4">
    <location>
        <begin position="259"/>
        <end position="292"/>
    </location>
</feature>
<dbReference type="InterPro" id="IPR018060">
    <property type="entry name" value="HTH_AraC"/>
</dbReference>
<dbReference type="Proteomes" id="UP000886667">
    <property type="component" value="Unassembled WGS sequence"/>
</dbReference>
<dbReference type="SMART" id="SM00342">
    <property type="entry name" value="HTH_ARAC"/>
    <property type="match status" value="1"/>
</dbReference>
<feature type="transmembrane region" description="Helical" evidence="5">
    <location>
        <begin position="142"/>
        <end position="166"/>
    </location>
</feature>
<keyword evidence="5" id="KW-0812">Transmembrane</keyword>
<proteinExistence type="predicted"/>
<organism evidence="7 8">
    <name type="scientific">Candidatus Thiodiazotropha taylori</name>
    <dbReference type="NCBI Taxonomy" id="2792791"/>
    <lineage>
        <taxon>Bacteria</taxon>
        <taxon>Pseudomonadati</taxon>
        <taxon>Pseudomonadota</taxon>
        <taxon>Gammaproteobacteria</taxon>
        <taxon>Chromatiales</taxon>
        <taxon>Sedimenticolaceae</taxon>
        <taxon>Candidatus Thiodiazotropha</taxon>
    </lineage>
</organism>
<keyword evidence="5" id="KW-1133">Transmembrane helix</keyword>
<evidence type="ECO:0000256" key="2">
    <source>
        <dbReference type="ARBA" id="ARBA00023125"/>
    </source>
</evidence>
<feature type="transmembrane region" description="Helical" evidence="5">
    <location>
        <begin position="103"/>
        <end position="122"/>
    </location>
</feature>
<name>A0A9E4N3R7_9GAMM</name>
<dbReference type="InterPro" id="IPR018062">
    <property type="entry name" value="HTH_AraC-typ_CS"/>
</dbReference>
<evidence type="ECO:0000259" key="6">
    <source>
        <dbReference type="PROSITE" id="PS01124"/>
    </source>
</evidence>
<reference evidence="7" key="1">
    <citation type="journal article" date="2021" name="Proc. Natl. Acad. Sci. U.S.A.">
        <title>Global biogeography of chemosynthetic symbionts reveals both localized and globally distributed symbiont groups. .</title>
        <authorList>
            <person name="Osvatic J.T."/>
            <person name="Wilkins L.G.E."/>
            <person name="Leibrecht L."/>
            <person name="Leray M."/>
            <person name="Zauner S."/>
            <person name="Polzin J."/>
            <person name="Camacho Y."/>
            <person name="Gros O."/>
            <person name="van Gils J.A."/>
            <person name="Eisen J.A."/>
            <person name="Petersen J.M."/>
            <person name="Yuen B."/>
        </authorList>
    </citation>
    <scope>NUCLEOTIDE SEQUENCE</scope>
    <source>
        <strain evidence="7">MAGclacostrist064TRANS</strain>
    </source>
</reference>
<evidence type="ECO:0000313" key="7">
    <source>
        <dbReference type="EMBL" id="MCG7946027.1"/>
    </source>
</evidence>
<feature type="region of interest" description="Disordered" evidence="4">
    <location>
        <begin position="398"/>
        <end position="417"/>
    </location>
</feature>
<sequence length="417" mass="47185">MQPDIDLYSAIMLLGAVQGMFLALALINAKSGLPVAHRLLAMLTLTFSIDLWMAFLHQSGYITSYPRLLVIDTNIDFLFGPLTYLYVTALTARSGFRFTLRQWRHFLPFLFGFAILIPLMLLDQQQLQSLLNSQEEPQESEVLRASLAMILVGVLSILQMALYLGLSIKRLLQHQNSIEDQFSFLEKINLAWLRNLLLALVALYLFYLADVFLADLLAFPEEVVGIHFLMIVLVIYSMGYMGLRQPAIFTQQDRSESQADGQSIDAQTKQTDTDLNDTAPSESQTKYQRSALDSETSQLLYKELQDHMDEQRTFLDSKLTLPQLAAQLSISPNYLSQVINEQAECNFFDFINRYRVEEAQCSLTAESGQVNILSIALDAGFNSKSAFYTAFKRHTGQTPSEYRKSAANQTDTKQVTD</sequence>